<keyword evidence="4" id="KW-1185">Reference proteome</keyword>
<gene>
    <name evidence="3" type="ORF">FYJ51_05510</name>
</gene>
<dbReference type="RefSeq" id="WP_154504079.1">
    <property type="nucleotide sequence ID" value="NZ_VUMN01000010.1"/>
</dbReference>
<feature type="signal peptide" evidence="2">
    <location>
        <begin position="1"/>
        <end position="24"/>
    </location>
</feature>
<keyword evidence="2" id="KW-0732">Signal</keyword>
<dbReference type="EMBL" id="VUMN01000010">
    <property type="protein sequence ID" value="MSS58358.1"/>
    <property type="molecule type" value="Genomic_DNA"/>
</dbReference>
<dbReference type="Proteomes" id="UP000461880">
    <property type="component" value="Unassembled WGS sequence"/>
</dbReference>
<name>A0A7X2NSK1_9FIRM</name>
<evidence type="ECO:0000256" key="1">
    <source>
        <dbReference type="SAM" id="MobiDB-lite"/>
    </source>
</evidence>
<dbReference type="InterPro" id="IPR008160">
    <property type="entry name" value="Collagen"/>
</dbReference>
<comment type="caution">
    <text evidence="3">The sequence shown here is derived from an EMBL/GenBank/DDBJ whole genome shotgun (WGS) entry which is preliminary data.</text>
</comment>
<reference evidence="3 4" key="1">
    <citation type="submission" date="2019-08" db="EMBL/GenBank/DDBJ databases">
        <title>In-depth cultivation of the pig gut microbiome towards novel bacterial diversity and tailored functional studies.</title>
        <authorList>
            <person name="Wylensek D."/>
            <person name="Hitch T.C.A."/>
            <person name="Clavel T."/>
        </authorList>
    </citation>
    <scope>NUCLEOTIDE SEQUENCE [LARGE SCALE GENOMIC DNA]</scope>
    <source>
        <strain evidence="3 4">Oil+RF-744-GAM-WT-6</strain>
    </source>
</reference>
<feature type="chain" id="PRO_5031469551" description="Collagen-like protein" evidence="2">
    <location>
        <begin position="25"/>
        <end position="410"/>
    </location>
</feature>
<evidence type="ECO:0000256" key="2">
    <source>
        <dbReference type="SAM" id="SignalP"/>
    </source>
</evidence>
<proteinExistence type="predicted"/>
<dbReference type="AlphaFoldDB" id="A0A7X2NSK1"/>
<evidence type="ECO:0000313" key="3">
    <source>
        <dbReference type="EMBL" id="MSS58358.1"/>
    </source>
</evidence>
<feature type="region of interest" description="Disordered" evidence="1">
    <location>
        <begin position="58"/>
        <end position="144"/>
    </location>
</feature>
<organism evidence="3 4">
    <name type="scientific">Stecheria intestinalis</name>
    <dbReference type="NCBI Taxonomy" id="2606630"/>
    <lineage>
        <taxon>Bacteria</taxon>
        <taxon>Bacillati</taxon>
        <taxon>Bacillota</taxon>
        <taxon>Erysipelotrichia</taxon>
        <taxon>Erysipelotrichales</taxon>
        <taxon>Erysipelotrichaceae</taxon>
        <taxon>Stecheria</taxon>
    </lineage>
</organism>
<evidence type="ECO:0008006" key="5">
    <source>
        <dbReference type="Google" id="ProtNLM"/>
    </source>
</evidence>
<evidence type="ECO:0000313" key="4">
    <source>
        <dbReference type="Proteomes" id="UP000461880"/>
    </source>
</evidence>
<protein>
    <recommendedName>
        <fullName evidence="5">Collagen-like protein</fullName>
    </recommendedName>
</protein>
<dbReference type="PROSITE" id="PS51257">
    <property type="entry name" value="PROKAR_LIPOPROTEIN"/>
    <property type="match status" value="1"/>
</dbReference>
<feature type="compositionally biased region" description="Basic and acidic residues" evidence="1">
    <location>
        <begin position="104"/>
        <end position="115"/>
    </location>
</feature>
<feature type="compositionally biased region" description="Low complexity" evidence="1">
    <location>
        <begin position="116"/>
        <end position="137"/>
    </location>
</feature>
<sequence length="410" mass="42136">MKKQLITAMMASLMLTGCASGAAASTTGASNDSSPSLRIQNGVLEYQDESGNWNAVANQKSADAASDEAEEKAENASSKGTTSFPSGSQNSAPAQTPSVVQVQKGEKGDKGDKGDTGAMGAAGAAGAAGTTGSTGANGKDGKDGTVVTIGNDGELFLDGKATGYLLVKKNNDNLNAVKLNSPAVKAVQSGSSTDVFVSWNSVPNAASYTVMFPDFSKTVKNTSVTFNSMPAGTYTIQVIANPADGEKKYASSDAGSVSIEVKTITTPLGTTSLNSYAVNPDHSWTITWNAVSGAASYNVTINGVTHNTTTNSITWTNALSNGTSYSITVEAVPSDTTNYASSVSNLGSLLYSYQESTPSPIFTPTPSAIPDTNTEEGCLLAGKYWYNNTCNDSMEPTPTPMPTPTAPPSF</sequence>
<dbReference type="Pfam" id="PF01391">
    <property type="entry name" value="Collagen"/>
    <property type="match status" value="1"/>
</dbReference>
<feature type="compositionally biased region" description="Polar residues" evidence="1">
    <location>
        <begin position="80"/>
        <end position="101"/>
    </location>
</feature>
<accession>A0A7X2NSK1</accession>